<reference evidence="5 6" key="1">
    <citation type="journal article" date="2018" name="Plant J.">
        <title>Genome sequences of Chlorella sorokiniana UTEX 1602 and Micractinium conductrix SAG 241.80: implications to maltose excretion by a green alga.</title>
        <authorList>
            <person name="Arriola M.B."/>
            <person name="Velmurugan N."/>
            <person name="Zhang Y."/>
            <person name="Plunkett M.H."/>
            <person name="Hondzo H."/>
            <person name="Barney B.M."/>
        </authorList>
    </citation>
    <scope>NUCLEOTIDE SEQUENCE [LARGE SCALE GENOMIC DNA]</scope>
    <source>
        <strain evidence="6">UTEX 1602</strain>
    </source>
</reference>
<dbReference type="PANTHER" id="PTHR13068:SF151">
    <property type="entry name" value="TRANSCRIPTION TERMINATION FACTOR MTERF9, CHLOROPLASTIC"/>
    <property type="match status" value="1"/>
</dbReference>
<dbReference type="EMBL" id="LHPG02000008">
    <property type="protein sequence ID" value="PRW56726.1"/>
    <property type="molecule type" value="Genomic_DNA"/>
</dbReference>
<dbReference type="InterPro" id="IPR038538">
    <property type="entry name" value="MTERF_sf"/>
</dbReference>
<name>A0A2P6TRN1_CHLSO</name>
<dbReference type="SMART" id="SM00733">
    <property type="entry name" value="Mterf"/>
    <property type="match status" value="5"/>
</dbReference>
<keyword evidence="2" id="KW-0806">Transcription termination</keyword>
<comment type="caution">
    <text evidence="5">The sequence shown here is derived from an EMBL/GenBank/DDBJ whole genome shotgun (WGS) entry which is preliminary data.</text>
</comment>
<proteinExistence type="inferred from homology"/>
<dbReference type="GO" id="GO:0006353">
    <property type="term" value="P:DNA-templated transcription termination"/>
    <property type="evidence" value="ECO:0007669"/>
    <property type="project" value="UniProtKB-KW"/>
</dbReference>
<comment type="similarity">
    <text evidence="1">Belongs to the mTERF family.</text>
</comment>
<evidence type="ECO:0000256" key="3">
    <source>
        <dbReference type="ARBA" id="ARBA00022946"/>
    </source>
</evidence>
<dbReference type="AlphaFoldDB" id="A0A2P6TRN1"/>
<accession>A0A2P6TRN1</accession>
<evidence type="ECO:0000313" key="6">
    <source>
        <dbReference type="Proteomes" id="UP000239899"/>
    </source>
</evidence>
<dbReference type="GO" id="GO:0003676">
    <property type="term" value="F:nucleic acid binding"/>
    <property type="evidence" value="ECO:0007669"/>
    <property type="project" value="InterPro"/>
</dbReference>
<feature type="compositionally biased region" description="Polar residues" evidence="4">
    <location>
        <begin position="8"/>
        <end position="25"/>
    </location>
</feature>
<evidence type="ECO:0000256" key="2">
    <source>
        <dbReference type="ARBA" id="ARBA00022472"/>
    </source>
</evidence>
<dbReference type="Pfam" id="PF02536">
    <property type="entry name" value="mTERF"/>
    <property type="match status" value="1"/>
</dbReference>
<sequence length="524" mass="57533">MAAAACRTLQQDHASLSAATRSQEQLRPRAAAPHRTLVPQRRRAGRAAAPAGCASGGRLRTAATAAAAAAAAPPAADSQQLGEELGLVGEQRPAWLNPALAQDDTNVVDFLFHQYKLNVRRQVRGKAERALVALQEAQPDAAHLSVERDILPKLELLEGLSPGLGWKVFRDYPEQFASPDAVECWRMLAAYLFTIGIEPDQITSLFTRHHVLFRHAVARPDALRRLFTWLQHDLDLPSASIMRLLHRCPTVLQLDVDEVLKPRLQLLLDLGLTVERAMKGVLRVPEVLRVSPGVLEAKVAYYTDELGLTKREVGAMYARDPSTLLISLPRIQEVATWLGDEAGLGLSPALRGKVVAKGGLLKYPLTTIQERVAYWQAHMGFSLPELHAVLDRLPRLLLYPVHERKYQDKLAFLRDELRLPQREVLLSFPAYLTYSLPGRIAPRAAASLAFKNSPLPLEKLAYGEAAFISWLKVDPGDYCEWEASWRKGAGARWAAAEGGSGGESAAAAASGEQAGGLQEEEEEL</sequence>
<keyword evidence="6" id="KW-1185">Reference proteome</keyword>
<keyword evidence="3" id="KW-0809">Transit peptide</keyword>
<keyword evidence="2" id="KW-0804">Transcription</keyword>
<dbReference type="Proteomes" id="UP000239899">
    <property type="component" value="Unassembled WGS sequence"/>
</dbReference>
<dbReference type="OrthoDB" id="509332at2759"/>
<evidence type="ECO:0000256" key="1">
    <source>
        <dbReference type="ARBA" id="ARBA00007692"/>
    </source>
</evidence>
<evidence type="ECO:0000256" key="4">
    <source>
        <dbReference type="SAM" id="MobiDB-lite"/>
    </source>
</evidence>
<organism evidence="5 6">
    <name type="scientific">Chlorella sorokiniana</name>
    <name type="common">Freshwater green alga</name>
    <dbReference type="NCBI Taxonomy" id="3076"/>
    <lineage>
        <taxon>Eukaryota</taxon>
        <taxon>Viridiplantae</taxon>
        <taxon>Chlorophyta</taxon>
        <taxon>core chlorophytes</taxon>
        <taxon>Trebouxiophyceae</taxon>
        <taxon>Chlorellales</taxon>
        <taxon>Chlorellaceae</taxon>
        <taxon>Chlorella clade</taxon>
        <taxon>Chlorella</taxon>
    </lineage>
</organism>
<feature type="region of interest" description="Disordered" evidence="4">
    <location>
        <begin position="1"/>
        <end position="55"/>
    </location>
</feature>
<gene>
    <name evidence="5" type="ORF">C2E21_4726</name>
</gene>
<feature type="compositionally biased region" description="Low complexity" evidence="4">
    <location>
        <begin position="496"/>
        <end position="517"/>
    </location>
</feature>
<feature type="compositionally biased region" description="Low complexity" evidence="4">
    <location>
        <begin position="46"/>
        <end position="55"/>
    </location>
</feature>
<evidence type="ECO:0000313" key="5">
    <source>
        <dbReference type="EMBL" id="PRW56726.1"/>
    </source>
</evidence>
<dbReference type="Gene3D" id="1.25.70.10">
    <property type="entry name" value="Transcription termination factor 3, mitochondrial"/>
    <property type="match status" value="1"/>
</dbReference>
<dbReference type="PANTHER" id="PTHR13068">
    <property type="entry name" value="CGI-12 PROTEIN-RELATED"/>
    <property type="match status" value="1"/>
</dbReference>
<protein>
    <submittedName>
        <fullName evidence="5">mTERF domain-containing mitochondrial</fullName>
    </submittedName>
</protein>
<feature type="region of interest" description="Disordered" evidence="4">
    <location>
        <begin position="496"/>
        <end position="524"/>
    </location>
</feature>
<keyword evidence="2" id="KW-0805">Transcription regulation</keyword>
<dbReference type="InterPro" id="IPR003690">
    <property type="entry name" value="MTERF"/>
</dbReference>